<feature type="domain" description="Major facilitator superfamily (MFS) profile" evidence="11">
    <location>
        <begin position="28"/>
        <end position="463"/>
    </location>
</feature>
<protein>
    <submittedName>
        <fullName evidence="12">D-xylose-proton symporter</fullName>
    </submittedName>
</protein>
<dbReference type="InterPro" id="IPR047984">
    <property type="entry name" value="XylE-like"/>
</dbReference>
<feature type="transmembrane region" description="Helical" evidence="10">
    <location>
        <begin position="434"/>
        <end position="456"/>
    </location>
</feature>
<feature type="transmembrane region" description="Helical" evidence="10">
    <location>
        <begin position="154"/>
        <end position="175"/>
    </location>
</feature>
<evidence type="ECO:0000256" key="4">
    <source>
        <dbReference type="ARBA" id="ARBA00022475"/>
    </source>
</evidence>
<dbReference type="CDD" id="cd17359">
    <property type="entry name" value="MFS_XylE_like"/>
    <property type="match status" value="1"/>
</dbReference>
<gene>
    <name evidence="12" type="primary">xylE</name>
    <name evidence="12" type="ORF">DUPY_15680</name>
</gene>
<comment type="caution">
    <text evidence="12">The sequence shown here is derived from an EMBL/GenBank/DDBJ whole genome shotgun (WGS) entry which is preliminary data.</text>
</comment>
<comment type="subcellular location">
    <subcellularLocation>
        <location evidence="1">Cell membrane</location>
        <topology evidence="1">Multi-pass membrane protein</topology>
    </subcellularLocation>
</comment>
<feature type="transmembrane region" description="Helical" evidence="10">
    <location>
        <begin position="25"/>
        <end position="46"/>
    </location>
</feature>
<dbReference type="InterPro" id="IPR005829">
    <property type="entry name" value="Sugar_transporter_CS"/>
</dbReference>
<dbReference type="SUPFAM" id="SSF103473">
    <property type="entry name" value="MFS general substrate transporter"/>
    <property type="match status" value="1"/>
</dbReference>
<feature type="transmembrane region" description="Helical" evidence="10">
    <location>
        <begin position="95"/>
        <end position="114"/>
    </location>
</feature>
<keyword evidence="5" id="KW-0762">Sugar transport</keyword>
<dbReference type="PRINTS" id="PR00171">
    <property type="entry name" value="SUGRTRNSPORT"/>
</dbReference>
<dbReference type="PROSITE" id="PS00216">
    <property type="entry name" value="SUGAR_TRANSPORT_1"/>
    <property type="match status" value="2"/>
</dbReference>
<dbReference type="FunFam" id="1.20.1250.20:FF:000122">
    <property type="entry name" value="D-xylose transporter XylE"/>
    <property type="match status" value="1"/>
</dbReference>
<dbReference type="InterPro" id="IPR050814">
    <property type="entry name" value="Myo-inositol_Transporter"/>
</dbReference>
<dbReference type="NCBIfam" id="TIGR00879">
    <property type="entry name" value="SP"/>
    <property type="match status" value="1"/>
</dbReference>
<dbReference type="PROSITE" id="PS50850">
    <property type="entry name" value="MFS"/>
    <property type="match status" value="1"/>
</dbReference>
<evidence type="ECO:0000256" key="8">
    <source>
        <dbReference type="ARBA" id="ARBA00023136"/>
    </source>
</evidence>
<feature type="transmembrane region" description="Helical" evidence="10">
    <location>
        <begin position="66"/>
        <end position="86"/>
    </location>
</feature>
<name>A0A1E7WZX0_9BURK</name>
<feature type="transmembrane region" description="Helical" evidence="10">
    <location>
        <begin position="346"/>
        <end position="368"/>
    </location>
</feature>
<evidence type="ECO:0000256" key="6">
    <source>
        <dbReference type="ARBA" id="ARBA00022692"/>
    </source>
</evidence>
<evidence type="ECO:0000256" key="7">
    <source>
        <dbReference type="ARBA" id="ARBA00022989"/>
    </source>
</evidence>
<evidence type="ECO:0000259" key="11">
    <source>
        <dbReference type="PROSITE" id="PS50850"/>
    </source>
</evidence>
<keyword evidence="6 10" id="KW-0812">Transmembrane</keyword>
<dbReference type="GO" id="GO:0005886">
    <property type="term" value="C:plasma membrane"/>
    <property type="evidence" value="ECO:0007669"/>
    <property type="project" value="UniProtKB-SubCell"/>
</dbReference>
<dbReference type="InterPro" id="IPR036259">
    <property type="entry name" value="MFS_trans_sf"/>
</dbReference>
<dbReference type="GO" id="GO:0022857">
    <property type="term" value="F:transmembrane transporter activity"/>
    <property type="evidence" value="ECO:0007669"/>
    <property type="project" value="InterPro"/>
</dbReference>
<evidence type="ECO:0000313" key="13">
    <source>
        <dbReference type="Proteomes" id="UP000175989"/>
    </source>
</evidence>
<dbReference type="PANTHER" id="PTHR48020:SF12">
    <property type="entry name" value="PROTON MYO-INOSITOL COTRANSPORTER"/>
    <property type="match status" value="1"/>
</dbReference>
<evidence type="ECO:0000256" key="1">
    <source>
        <dbReference type="ARBA" id="ARBA00004651"/>
    </source>
</evidence>
<feature type="transmembrane region" description="Helical" evidence="10">
    <location>
        <begin position="120"/>
        <end position="142"/>
    </location>
</feature>
<evidence type="ECO:0000256" key="5">
    <source>
        <dbReference type="ARBA" id="ARBA00022597"/>
    </source>
</evidence>
<dbReference type="InterPro" id="IPR020846">
    <property type="entry name" value="MFS_dom"/>
</dbReference>
<evidence type="ECO:0000256" key="3">
    <source>
        <dbReference type="ARBA" id="ARBA00022448"/>
    </source>
</evidence>
<dbReference type="Gene3D" id="1.20.1250.20">
    <property type="entry name" value="MFS general substrate transporter like domains"/>
    <property type="match status" value="2"/>
</dbReference>
<dbReference type="RefSeq" id="WP_229255280.1">
    <property type="nucleotide sequence ID" value="NZ_LROM01000066.1"/>
</dbReference>
<evidence type="ECO:0000313" key="12">
    <source>
        <dbReference type="EMBL" id="OFA05454.1"/>
    </source>
</evidence>
<comment type="similarity">
    <text evidence="2 9">Belongs to the major facilitator superfamily. Sugar transporter (TC 2.A.1.1) family.</text>
</comment>
<dbReference type="AlphaFoldDB" id="A0A1E7WZX0"/>
<keyword evidence="8 10" id="KW-0472">Membrane</keyword>
<dbReference type="EMBL" id="LROM01000066">
    <property type="protein sequence ID" value="OFA05454.1"/>
    <property type="molecule type" value="Genomic_DNA"/>
</dbReference>
<proteinExistence type="inferred from homology"/>
<dbReference type="PATRIC" id="fig|762836.4.peg.1637"/>
<dbReference type="PROSITE" id="PS00217">
    <property type="entry name" value="SUGAR_TRANSPORT_2"/>
    <property type="match status" value="1"/>
</dbReference>
<keyword evidence="4" id="KW-1003">Cell membrane</keyword>
<reference evidence="13" key="1">
    <citation type="journal article" date="2016" name="Front. Microbiol.">
        <title>Molecular Keys to the Janthinobacterium and Duganella spp. Interaction with the Plant Pathogen Fusarium graminearum.</title>
        <authorList>
            <person name="Haack F.S."/>
            <person name="Poehlein A."/>
            <person name="Kroger C."/>
            <person name="Voigt C.A."/>
            <person name="Piepenbring M."/>
            <person name="Bode H.B."/>
            <person name="Daniel R."/>
            <person name="Schafer W."/>
            <person name="Streit W.R."/>
        </authorList>
    </citation>
    <scope>NUCLEOTIDE SEQUENCE [LARGE SCALE GENOMIC DNA]</scope>
    <source>
        <strain evidence="13">T54</strain>
    </source>
</reference>
<evidence type="ECO:0000256" key="2">
    <source>
        <dbReference type="ARBA" id="ARBA00010992"/>
    </source>
</evidence>
<evidence type="ECO:0000256" key="9">
    <source>
        <dbReference type="RuleBase" id="RU003346"/>
    </source>
</evidence>
<dbReference type="PANTHER" id="PTHR48020">
    <property type="entry name" value="PROTON MYO-INOSITOL COTRANSPORTER"/>
    <property type="match status" value="1"/>
</dbReference>
<feature type="transmembrane region" description="Helical" evidence="10">
    <location>
        <begin position="200"/>
        <end position="219"/>
    </location>
</feature>
<dbReference type="Proteomes" id="UP000175989">
    <property type="component" value="Unassembled WGS sequence"/>
</dbReference>
<keyword evidence="7 10" id="KW-1133">Transmembrane helix</keyword>
<feature type="transmembrane region" description="Helical" evidence="10">
    <location>
        <begin position="311"/>
        <end position="334"/>
    </location>
</feature>
<evidence type="ECO:0000256" key="10">
    <source>
        <dbReference type="SAM" id="Phobius"/>
    </source>
</evidence>
<keyword evidence="3 9" id="KW-0813">Transport</keyword>
<keyword evidence="13" id="KW-1185">Reference proteome</keyword>
<feature type="transmembrane region" description="Helical" evidence="10">
    <location>
        <begin position="276"/>
        <end position="299"/>
    </location>
</feature>
<dbReference type="Pfam" id="PF00083">
    <property type="entry name" value="Sugar_tr"/>
    <property type="match status" value="1"/>
</dbReference>
<feature type="transmembrane region" description="Helical" evidence="10">
    <location>
        <begin position="374"/>
        <end position="397"/>
    </location>
</feature>
<feature type="transmembrane region" description="Helical" evidence="10">
    <location>
        <begin position="409"/>
        <end position="428"/>
    </location>
</feature>
<sequence length="475" mass="50340">MMHGIDQPAAGSATAANPPASTTTLWLAAAVSALGGLLFGYDWVVIGGAKPFYEAWFQLVAPAQQAWAVSCALVGCLVGAIGSGWISDRLGRRRGLLIAALIFAVSSLGTGWAGSFDSFIAWRMIGGVAIGLAAGLSPVYIAEIAPAAIRGRMVCLNQIAIVLGILGAQVVNLLIAEPVPAGATAAQLAASWNGTTGWRWMFAAAAVPAVAFLLGCLLIPESPRWLAGRGRHHEAQAALHKLGGADYARDAMHDIRTALGAASGRSLRQVLAEPRFARVLVIGIVLAVLQQWCGINVIFNYAQEIFASAGYAVSDMLFNIVITGVVNCVFALVALATVERWGRRRLMLLGCAGLFVIYLALGACYLAGWQGWPLLLLVVTAIAVYSMTLAPVTWVALSEIFPQEVRGACMAVATTALWAACFLLTYTFPLINAAMGTGMTFWLYAVICLAGFVFVLRKLPETRGKSLEEIEQGWR</sequence>
<accession>A0A1E7WZX0</accession>
<dbReference type="InterPro" id="IPR003663">
    <property type="entry name" value="Sugar/inositol_transpt"/>
</dbReference>
<dbReference type="InterPro" id="IPR005828">
    <property type="entry name" value="MFS_sugar_transport-like"/>
</dbReference>
<organism evidence="12 13">
    <name type="scientific">Duganella phyllosphaerae</name>
    <dbReference type="NCBI Taxonomy" id="762836"/>
    <lineage>
        <taxon>Bacteria</taxon>
        <taxon>Pseudomonadati</taxon>
        <taxon>Pseudomonadota</taxon>
        <taxon>Betaproteobacteria</taxon>
        <taxon>Burkholderiales</taxon>
        <taxon>Oxalobacteraceae</taxon>
        <taxon>Telluria group</taxon>
        <taxon>Duganella</taxon>
    </lineage>
</organism>